<dbReference type="InterPro" id="IPR027623">
    <property type="entry name" value="AmmeMemoSam_A"/>
</dbReference>
<dbReference type="PANTHER" id="PTHR13016">
    <property type="entry name" value="AMMECR1 HOMOLOG"/>
    <property type="match status" value="1"/>
</dbReference>
<dbReference type="SUPFAM" id="SSF53213">
    <property type="entry name" value="LigB-like"/>
    <property type="match status" value="1"/>
</dbReference>
<dbReference type="EMBL" id="JAAITT010000015">
    <property type="protein sequence ID" value="NSJ49434.1"/>
    <property type="molecule type" value="Genomic_DNA"/>
</dbReference>
<proteinExistence type="predicted"/>
<dbReference type="Gene3D" id="3.30.700.20">
    <property type="entry name" value="Hypothetical protein ph0010, domain 1"/>
    <property type="match status" value="1"/>
</dbReference>
<dbReference type="Pfam" id="PF02900">
    <property type="entry name" value="LigB"/>
    <property type="match status" value="1"/>
</dbReference>
<organism evidence="2 5">
    <name type="scientific">Enterocloster aldenensis</name>
    <dbReference type="NCBI Taxonomy" id="358742"/>
    <lineage>
        <taxon>Bacteria</taxon>
        <taxon>Bacillati</taxon>
        <taxon>Bacillota</taxon>
        <taxon>Clostridia</taxon>
        <taxon>Lachnospirales</taxon>
        <taxon>Lachnospiraceae</taxon>
        <taxon>Enterocloster</taxon>
    </lineage>
</organism>
<dbReference type="Gene3D" id="3.40.830.10">
    <property type="entry name" value="LigB-like"/>
    <property type="match status" value="1"/>
</dbReference>
<keyword evidence="4" id="KW-1185">Reference proteome</keyword>
<dbReference type="Pfam" id="PF01871">
    <property type="entry name" value="AMMECR1"/>
    <property type="match status" value="1"/>
</dbReference>
<dbReference type="GO" id="GO:0008198">
    <property type="term" value="F:ferrous iron binding"/>
    <property type="evidence" value="ECO:0007669"/>
    <property type="project" value="InterPro"/>
</dbReference>
<reference evidence="2" key="3">
    <citation type="submission" date="2022-01" db="EMBL/GenBank/DDBJ databases">
        <title>Collection of gut derived symbiotic bacterial strains cultured from healthy donors.</title>
        <authorList>
            <person name="Lin H."/>
            <person name="Kohout C."/>
            <person name="Waligurski E."/>
            <person name="Pamer E.G."/>
        </authorList>
    </citation>
    <scope>NUCLEOTIDE SEQUENCE</scope>
    <source>
        <strain evidence="2">DFI.6.55</strain>
    </source>
</reference>
<dbReference type="InterPro" id="IPR027485">
    <property type="entry name" value="AMMECR1_N"/>
</dbReference>
<evidence type="ECO:0000313" key="2">
    <source>
        <dbReference type="EMBL" id="MCG4745306.1"/>
    </source>
</evidence>
<dbReference type="PANTHER" id="PTHR13016:SF0">
    <property type="entry name" value="AMME SYNDROME CANDIDATE GENE 1 PROTEIN"/>
    <property type="match status" value="1"/>
</dbReference>
<evidence type="ECO:0000313" key="5">
    <source>
        <dbReference type="Proteomes" id="UP001299608"/>
    </source>
</evidence>
<dbReference type="PROSITE" id="PS51112">
    <property type="entry name" value="AMMECR1"/>
    <property type="match status" value="1"/>
</dbReference>
<dbReference type="AlphaFoldDB" id="A0AAX1SL25"/>
<reference evidence="3 4" key="1">
    <citation type="journal article" date="2020" name="Cell Host Microbe">
        <title>Functional and Genomic Variation between Human-Derived Isolates of Lachnospiraceae Reveals Inter- and Intra-Species Diversity.</title>
        <authorList>
            <person name="Sorbara M.T."/>
            <person name="Littmann E.R."/>
            <person name="Fontana E."/>
            <person name="Moody T.U."/>
            <person name="Kohout C.E."/>
            <person name="Gjonbalaj M."/>
            <person name="Eaton V."/>
            <person name="Seok R."/>
            <person name="Leiner I.M."/>
            <person name="Pamer E.G."/>
        </authorList>
    </citation>
    <scope>NUCLEOTIDE SEQUENCE [LARGE SCALE GENOMIC DNA]</scope>
    <source>
        <strain evidence="3 4">MSK.1.17</strain>
    </source>
</reference>
<dbReference type="InterPro" id="IPR004183">
    <property type="entry name" value="Xdiol_dOase_suB"/>
</dbReference>
<evidence type="ECO:0000259" key="1">
    <source>
        <dbReference type="PROSITE" id="PS51112"/>
    </source>
</evidence>
<dbReference type="InterPro" id="IPR023473">
    <property type="entry name" value="AMMECR1"/>
</dbReference>
<dbReference type="InterPro" id="IPR002733">
    <property type="entry name" value="AMMECR1_domain"/>
</dbReference>
<dbReference type="CDD" id="cd07951">
    <property type="entry name" value="ED_3B_N_AMMECR1"/>
    <property type="match status" value="1"/>
</dbReference>
<evidence type="ECO:0000313" key="3">
    <source>
        <dbReference type="EMBL" id="NSJ49434.1"/>
    </source>
</evidence>
<dbReference type="SUPFAM" id="SSF143447">
    <property type="entry name" value="AMMECR1-like"/>
    <property type="match status" value="1"/>
</dbReference>
<name>A0AAX1SL25_9FIRM</name>
<dbReference type="Proteomes" id="UP000669239">
    <property type="component" value="Unassembled WGS sequence"/>
</dbReference>
<dbReference type="EMBL" id="JAKNGE010000008">
    <property type="protein sequence ID" value="MCG4745306.1"/>
    <property type="molecule type" value="Genomic_DNA"/>
</dbReference>
<dbReference type="RefSeq" id="WP_117558793.1">
    <property type="nucleotide sequence ID" value="NZ_JAAITT010000015.1"/>
</dbReference>
<feature type="domain" description="AMMECR1" evidence="1">
    <location>
        <begin position="291"/>
        <end position="468"/>
    </location>
</feature>
<evidence type="ECO:0000313" key="4">
    <source>
        <dbReference type="Proteomes" id="UP000669239"/>
    </source>
</evidence>
<dbReference type="NCBIfam" id="TIGR04335">
    <property type="entry name" value="AmmeMemoSam_A"/>
    <property type="match status" value="1"/>
</dbReference>
<dbReference type="Proteomes" id="UP001299608">
    <property type="component" value="Unassembled WGS sequence"/>
</dbReference>
<protein>
    <submittedName>
        <fullName evidence="2">AmmeMemoRadiSam system protein A</fullName>
    </submittedName>
</protein>
<accession>A0AAX1SL25</accession>
<dbReference type="InterPro" id="IPR036071">
    <property type="entry name" value="AMMECR1_dom_sf"/>
</dbReference>
<reference evidence="3" key="2">
    <citation type="submission" date="2020-02" db="EMBL/GenBank/DDBJ databases">
        <authorList>
            <person name="Littmann E."/>
            <person name="Sorbara M."/>
        </authorList>
    </citation>
    <scope>NUCLEOTIDE SEQUENCE</scope>
    <source>
        <strain evidence="3">MSK.1.17</strain>
    </source>
</reference>
<comment type="caution">
    <text evidence="2">The sequence shown here is derived from an EMBL/GenBank/DDBJ whole genome shotgun (WGS) entry which is preliminary data.</text>
</comment>
<sequence>MAIIAGIMVPHPPLIIPDVGRGQQVRIKDTVQAYREAAGLVAALKPDTIVMLSPHTVMYADYFHVSPGTGAKGDFGQFLAPQQAVEAEYDTGFVEELCGLSDDADFPMGSEGGRDRELDHGTMVPLYFINQVYRGYKLVRIGGSGLSLADHYRAGQLIARAAGRLGRRTVIVASGDLSHKLKEEGPYGFCAQGPEYDKRIMDVMGEARFGELLEFTEGFCEKAGECGHRSFTMMAGAMDGMAVKPRRLSYEGPFGVGYGICTFEVQGEDKSRFFLRAYQELEQEQCRKKQEKEDAYVSLARKSLEHYVHTRRMIPMQAVGGNLPDEMLRSRAGVFVSIHKNGALRGCIGTISPVCGNVAEEIIQNAVSAGIHDPRFPSVREDELQQLVYSVDVLGETSPIKGPEELDVKRYGVIVSKGRKRGLLLPNLDGVDTVEQQIGIARQKAGIGPDEKGVSLERFEVIRHGDKG</sequence>
<gene>
    <name evidence="2" type="primary">amrA</name>
    <name evidence="3" type="ORF">G5B36_12070</name>
    <name evidence="2" type="ORF">L0N08_07790</name>
</gene>
<dbReference type="GO" id="GO:0016702">
    <property type="term" value="F:oxidoreductase activity, acting on single donors with incorporation of molecular oxygen, incorporation of two atoms of oxygen"/>
    <property type="evidence" value="ECO:0007669"/>
    <property type="project" value="UniProtKB-ARBA"/>
</dbReference>